<dbReference type="AlphaFoldDB" id="A0A178HHA1"/>
<reference evidence="1 2" key="1">
    <citation type="submission" date="2018-04" db="EMBL/GenBank/DDBJ databases">
        <title>Aerococcus urinae genomes.</title>
        <authorList>
            <person name="Hilt E."/>
            <person name="Gilbert N.M."/>
            <person name="Thomas-White K."/>
            <person name="Putonti C."/>
            <person name="Lewis A.L."/>
            <person name="Visck K.L."/>
            <person name="Wolfe A.J."/>
        </authorList>
    </citation>
    <scope>NUCLEOTIDE SEQUENCE [LARGE SCALE GENOMIC DNA]</scope>
    <source>
        <strain evidence="1 2">UMB7480</strain>
    </source>
</reference>
<dbReference type="Gene3D" id="3.10.129.10">
    <property type="entry name" value="Hotdog Thioesterase"/>
    <property type="match status" value="1"/>
</dbReference>
<evidence type="ECO:0000313" key="2">
    <source>
        <dbReference type="Proteomes" id="UP000251923"/>
    </source>
</evidence>
<dbReference type="Proteomes" id="UP000251923">
    <property type="component" value="Unassembled WGS sequence"/>
</dbReference>
<organism evidence="1 2">
    <name type="scientific">Aerococcus urinae</name>
    <dbReference type="NCBI Taxonomy" id="1376"/>
    <lineage>
        <taxon>Bacteria</taxon>
        <taxon>Bacillati</taxon>
        <taxon>Bacillota</taxon>
        <taxon>Bacilli</taxon>
        <taxon>Lactobacillales</taxon>
        <taxon>Aerococcaceae</taxon>
        <taxon>Aerococcus</taxon>
    </lineage>
</organism>
<dbReference type="EMBL" id="QMHM01000005">
    <property type="protein sequence ID" value="RAV80394.1"/>
    <property type="molecule type" value="Genomic_DNA"/>
</dbReference>
<accession>A0A178HHA1</accession>
<comment type="caution">
    <text evidence="1">The sequence shown here is derived from an EMBL/GenBank/DDBJ whole genome shotgun (WGS) entry which is preliminary data.</text>
</comment>
<dbReference type="GeneID" id="86857909"/>
<dbReference type="RefSeq" id="WP_064292218.1">
    <property type="nucleotide sequence ID" value="NZ_JAMDYC010000001.1"/>
</dbReference>
<proteinExistence type="predicted"/>
<gene>
    <name evidence="1" type="ORF">DBT54_03645</name>
</gene>
<name>A0A178HHA1_9LACT</name>
<protein>
    <recommendedName>
        <fullName evidence="3">Enoyl-CoA hydratase</fullName>
    </recommendedName>
</protein>
<dbReference type="InterPro" id="IPR029069">
    <property type="entry name" value="HotDog_dom_sf"/>
</dbReference>
<evidence type="ECO:0008006" key="3">
    <source>
        <dbReference type="Google" id="ProtNLM"/>
    </source>
</evidence>
<evidence type="ECO:0000313" key="1">
    <source>
        <dbReference type="EMBL" id="RAV80394.1"/>
    </source>
</evidence>
<dbReference type="SUPFAM" id="SSF54637">
    <property type="entry name" value="Thioesterase/thiol ester dehydrase-isomerase"/>
    <property type="match status" value="1"/>
</dbReference>
<sequence length="138" mass="15789">MEEKQNQKRRFQVGDTFSTTESFRERDIMLYMGVTDDHNPLYLPGKEGAQIPPIALIGAVTRTVSGQFPGPHSDLVELNFTINNPIYHHVTLTFHFEILRVDELKGYLTIHVITNNETTGEKNVMDAMLTVLPQYMDH</sequence>